<organism evidence="3">
    <name type="scientific">Candidatus Paraimprobicoccus trichonymphae</name>
    <dbReference type="NCBI Taxonomy" id="3033793"/>
    <lineage>
        <taxon>Bacteria</taxon>
        <taxon>Bacillati</taxon>
        <taxon>Bacillota</taxon>
        <taxon>Clostridia</taxon>
        <taxon>Candidatus Paraimprobicoccus</taxon>
    </lineage>
</organism>
<dbReference type="AlphaFoldDB" id="A0AA48KZJ8"/>
<dbReference type="PANTHER" id="PTHR30404">
    <property type="entry name" value="N-ACETYLMURAMOYL-L-ALANINE AMIDASE"/>
    <property type="match status" value="1"/>
</dbReference>
<keyword evidence="1" id="KW-0378">Hydrolase</keyword>
<evidence type="ECO:0000259" key="2">
    <source>
        <dbReference type="SMART" id="SM00646"/>
    </source>
</evidence>
<dbReference type="GO" id="GO:0030288">
    <property type="term" value="C:outer membrane-bounded periplasmic space"/>
    <property type="evidence" value="ECO:0007669"/>
    <property type="project" value="TreeGrafter"/>
</dbReference>
<dbReference type="PANTHER" id="PTHR30404:SF0">
    <property type="entry name" value="N-ACETYLMURAMOYL-L-ALANINE AMIDASE AMIC"/>
    <property type="match status" value="1"/>
</dbReference>
<name>A0AA48KZJ8_9FIRM</name>
<protein>
    <submittedName>
        <fullName evidence="3">N-acetylmuramoyl-L-alanine amidase</fullName>
    </submittedName>
</protein>
<gene>
    <name evidence="3" type="ORF">RsTaC01_0880</name>
</gene>
<reference evidence="3" key="1">
    <citation type="journal article" date="2023" name="ISME J.">
        <title>Emergence of putative energy parasites within Clostridia revealed by genome analysis of a novel endosymbiotic clade.</title>
        <authorList>
            <person name="Takahashi K."/>
            <person name="Kuwahara H."/>
            <person name="Horikawa Y."/>
            <person name="Izawa K."/>
            <person name="Kato D."/>
            <person name="Inagaki T."/>
            <person name="Yuki M."/>
            <person name="Ohkuma M."/>
            <person name="Hongoh Y."/>
        </authorList>
    </citation>
    <scope>NUCLEOTIDE SEQUENCE</scope>
    <source>
        <strain evidence="3">RsTa-C01</strain>
    </source>
</reference>
<dbReference type="SMART" id="SM00646">
    <property type="entry name" value="Ami_3"/>
    <property type="match status" value="1"/>
</dbReference>
<dbReference type="Pfam" id="PF01520">
    <property type="entry name" value="Amidase_3"/>
    <property type="match status" value="1"/>
</dbReference>
<dbReference type="InterPro" id="IPR002508">
    <property type="entry name" value="MurNAc-LAA_cat"/>
</dbReference>
<sequence>MKIKIFIDQGHNPAGVNAGAEGFGLKEQEITYNVGIYLKDMLNKNPNFKSKVSRKTPDETLGVNNSDSLRIRVDMANNWPADYFISIHANANINPKINGAEIYIFEEYSKAFYLAEDVLNSIIKVVEISDNEVRMNPSLYVLRKTTMPAILIELGYLTNELDAVKLRNDQHDFAIGIYRGLLNYFGLET</sequence>
<feature type="domain" description="MurNAc-LAA" evidence="2">
    <location>
        <begin position="73"/>
        <end position="182"/>
    </location>
</feature>
<dbReference type="EMBL" id="AP027925">
    <property type="protein sequence ID" value="BED92952.1"/>
    <property type="molecule type" value="Genomic_DNA"/>
</dbReference>
<evidence type="ECO:0000313" key="3">
    <source>
        <dbReference type="EMBL" id="BED92952.1"/>
    </source>
</evidence>
<evidence type="ECO:0000256" key="1">
    <source>
        <dbReference type="ARBA" id="ARBA00022801"/>
    </source>
</evidence>
<dbReference type="GO" id="GO:0009253">
    <property type="term" value="P:peptidoglycan catabolic process"/>
    <property type="evidence" value="ECO:0007669"/>
    <property type="project" value="InterPro"/>
</dbReference>
<dbReference type="KEGG" id="ptrh:RsTaC01_0880"/>
<dbReference type="SUPFAM" id="SSF53187">
    <property type="entry name" value="Zn-dependent exopeptidases"/>
    <property type="match status" value="1"/>
</dbReference>
<dbReference type="GO" id="GO:0008745">
    <property type="term" value="F:N-acetylmuramoyl-L-alanine amidase activity"/>
    <property type="evidence" value="ECO:0007669"/>
    <property type="project" value="InterPro"/>
</dbReference>
<dbReference type="Proteomes" id="UP001335720">
    <property type="component" value="Chromosome"/>
</dbReference>
<proteinExistence type="predicted"/>
<dbReference type="InterPro" id="IPR050695">
    <property type="entry name" value="N-acetylmuramoyl_amidase_3"/>
</dbReference>
<accession>A0AA48KZJ8</accession>
<dbReference type="CDD" id="cd02696">
    <property type="entry name" value="MurNAc-LAA"/>
    <property type="match status" value="1"/>
</dbReference>
<dbReference type="Gene3D" id="3.40.630.40">
    <property type="entry name" value="Zn-dependent exopeptidases"/>
    <property type="match status" value="1"/>
</dbReference>